<evidence type="ECO:0000256" key="4">
    <source>
        <dbReference type="ARBA" id="ARBA00022723"/>
    </source>
</evidence>
<feature type="compositionally biased region" description="Polar residues" evidence="9">
    <location>
        <begin position="20"/>
        <end position="33"/>
    </location>
</feature>
<dbReference type="AlphaFoldDB" id="A0AAW1TFU1"/>
<evidence type="ECO:0000256" key="7">
    <source>
        <dbReference type="ARBA" id="ARBA00023033"/>
    </source>
</evidence>
<evidence type="ECO:0000256" key="6">
    <source>
        <dbReference type="ARBA" id="ARBA00023004"/>
    </source>
</evidence>
<feature type="binding site" evidence="8">
    <location>
        <position position="269"/>
    </location>
    <ligand>
        <name>Fe cation</name>
        <dbReference type="ChEBI" id="CHEBI:24875"/>
    </ligand>
</feature>
<dbReference type="EC" id="1.14.16.1" evidence="3"/>
<feature type="region of interest" description="Disordered" evidence="9">
    <location>
        <begin position="1"/>
        <end position="34"/>
    </location>
</feature>
<feature type="binding site" evidence="8">
    <location>
        <position position="224"/>
    </location>
    <ligand>
        <name>Fe cation</name>
        <dbReference type="ChEBI" id="CHEBI:24875"/>
    </ligand>
</feature>
<proteinExistence type="inferred from homology"/>
<keyword evidence="12" id="KW-1185">Reference proteome</keyword>
<dbReference type="Proteomes" id="UP001485043">
    <property type="component" value="Unassembled WGS sequence"/>
</dbReference>
<dbReference type="PROSITE" id="PS00367">
    <property type="entry name" value="BH4_AAA_HYDROXYL_1"/>
    <property type="match status" value="1"/>
</dbReference>
<dbReference type="GO" id="GO:0004505">
    <property type="term" value="F:phenylalanine 4-monooxygenase activity"/>
    <property type="evidence" value="ECO:0007669"/>
    <property type="project" value="UniProtKB-EC"/>
</dbReference>
<dbReference type="PROSITE" id="PS51410">
    <property type="entry name" value="BH4_AAA_HYDROXYL_2"/>
    <property type="match status" value="1"/>
</dbReference>
<evidence type="ECO:0000313" key="11">
    <source>
        <dbReference type="EMBL" id="KAK9868420.1"/>
    </source>
</evidence>
<dbReference type="PRINTS" id="PR00372">
    <property type="entry name" value="FYWHYDRXLASE"/>
</dbReference>
<comment type="caution">
    <text evidence="11">The sequence shown here is derived from an EMBL/GenBank/DDBJ whole genome shotgun (WGS) entry which is preliminary data.</text>
</comment>
<comment type="cofactor">
    <cofactor evidence="1 8">
        <name>Fe(2+)</name>
        <dbReference type="ChEBI" id="CHEBI:29033"/>
    </cofactor>
</comment>
<sequence>MKGAVKHNSRPSCSRPADQHSASQAPRAQQHQLLSRKKFSFEKSVVPGAISTASLSERVQQVSVTPPASLREVDSGKILGFGADLAEDHPGFRDGAYKRRRMDIATLARSHEVGEPIPELDYLPEEIATWGTVLRETSQLYPTHACQEFLHTFPLFDFREDRVPQLEAMSSILRQCTGWQIRPVAGLLHPRDFLNGLAFKTFHSTQYVRHHSRPMYTPEPDVCHELLGHVPMLADPRYCEMVHKIGLASLHADNKQIWHLTKIYWYTVEFGLIREHGEIRAFGAGVLSSYGELENMRSEKPQILGFDPFAVLPKMDYKSGYQKLYYILDSFDDAATKLGAYCDKLQQA</sequence>
<reference evidence="11 12" key="1">
    <citation type="journal article" date="2024" name="Nat. Commun.">
        <title>Phylogenomics reveals the evolutionary origins of lichenization in chlorophyte algae.</title>
        <authorList>
            <person name="Puginier C."/>
            <person name="Libourel C."/>
            <person name="Otte J."/>
            <person name="Skaloud P."/>
            <person name="Haon M."/>
            <person name="Grisel S."/>
            <person name="Petersen M."/>
            <person name="Berrin J.G."/>
            <person name="Delaux P.M."/>
            <person name="Dal Grande F."/>
            <person name="Keller J."/>
        </authorList>
    </citation>
    <scope>NUCLEOTIDE SEQUENCE [LARGE SCALE GENOMIC DNA]</scope>
    <source>
        <strain evidence="11 12">SAG 2523</strain>
    </source>
</reference>
<name>A0AAW1TFU1_9CHLO</name>
<dbReference type="GO" id="GO:0005506">
    <property type="term" value="F:iron ion binding"/>
    <property type="evidence" value="ECO:0007669"/>
    <property type="project" value="InterPro"/>
</dbReference>
<evidence type="ECO:0000256" key="5">
    <source>
        <dbReference type="ARBA" id="ARBA00023002"/>
    </source>
</evidence>
<dbReference type="PANTHER" id="PTHR11473:SF24">
    <property type="entry name" value="PHENYLALANINE-4-HYDROXYLASE"/>
    <property type="match status" value="1"/>
</dbReference>
<evidence type="ECO:0000256" key="8">
    <source>
        <dbReference type="PIRSR" id="PIRSR601273-2"/>
    </source>
</evidence>
<dbReference type="InterPro" id="IPR036329">
    <property type="entry name" value="Aro-AA_hydroxylase_C_sf"/>
</dbReference>
<evidence type="ECO:0000256" key="1">
    <source>
        <dbReference type="ARBA" id="ARBA00001954"/>
    </source>
</evidence>
<accession>A0AAW1TFU1</accession>
<evidence type="ECO:0000256" key="9">
    <source>
        <dbReference type="SAM" id="MobiDB-lite"/>
    </source>
</evidence>
<dbReference type="InterPro" id="IPR036951">
    <property type="entry name" value="ArAA_hydroxylase_sf"/>
</dbReference>
<evidence type="ECO:0000256" key="3">
    <source>
        <dbReference type="ARBA" id="ARBA00011995"/>
    </source>
</evidence>
<evidence type="ECO:0000259" key="10">
    <source>
        <dbReference type="PROSITE" id="PS51410"/>
    </source>
</evidence>
<keyword evidence="5" id="KW-0560">Oxidoreductase</keyword>
<dbReference type="EMBL" id="JALJOV010000030">
    <property type="protein sequence ID" value="KAK9868420.1"/>
    <property type="molecule type" value="Genomic_DNA"/>
</dbReference>
<keyword evidence="4 8" id="KW-0479">Metal-binding</keyword>
<protein>
    <recommendedName>
        <fullName evidence="3">phenylalanine 4-monooxygenase</fullName>
        <ecNumber evidence="3">1.14.16.1</ecNumber>
    </recommendedName>
</protein>
<gene>
    <name evidence="11" type="ORF">WJX84_010255</name>
</gene>
<evidence type="ECO:0000256" key="2">
    <source>
        <dbReference type="ARBA" id="ARBA00009712"/>
    </source>
</evidence>
<dbReference type="Gene3D" id="1.10.800.10">
    <property type="entry name" value="Aromatic amino acid hydroxylase"/>
    <property type="match status" value="1"/>
</dbReference>
<feature type="domain" description="Biopterin-dependent aromatic amino acid hydroxylase family profile" evidence="10">
    <location>
        <begin position="49"/>
        <end position="348"/>
    </location>
</feature>
<dbReference type="SUPFAM" id="SSF56534">
    <property type="entry name" value="Aromatic aminoacid monoxygenases, catalytic and oligomerization domains"/>
    <property type="match status" value="1"/>
</dbReference>
<keyword evidence="6 8" id="KW-0408">Iron</keyword>
<dbReference type="InterPro" id="IPR018301">
    <property type="entry name" value="ArAA_hydroxylase_Fe/CU_BS"/>
</dbReference>
<feature type="binding site" evidence="8">
    <location>
        <position position="229"/>
    </location>
    <ligand>
        <name>Fe cation</name>
        <dbReference type="ChEBI" id="CHEBI:24875"/>
    </ligand>
</feature>
<dbReference type="InterPro" id="IPR019774">
    <property type="entry name" value="Aromatic-AA_hydroxylase_C"/>
</dbReference>
<dbReference type="Pfam" id="PF00351">
    <property type="entry name" value="Biopterin_H"/>
    <property type="match status" value="1"/>
</dbReference>
<keyword evidence="7" id="KW-0503">Monooxygenase</keyword>
<organism evidence="11 12">
    <name type="scientific">Apatococcus fuscideae</name>
    <dbReference type="NCBI Taxonomy" id="2026836"/>
    <lineage>
        <taxon>Eukaryota</taxon>
        <taxon>Viridiplantae</taxon>
        <taxon>Chlorophyta</taxon>
        <taxon>core chlorophytes</taxon>
        <taxon>Trebouxiophyceae</taxon>
        <taxon>Chlorellales</taxon>
        <taxon>Chlorellaceae</taxon>
        <taxon>Apatococcus</taxon>
    </lineage>
</organism>
<comment type="similarity">
    <text evidence="2">Belongs to the biopterin-dependent aromatic amino acid hydroxylase family.</text>
</comment>
<dbReference type="PANTHER" id="PTHR11473">
    <property type="entry name" value="AROMATIC AMINO ACID HYDROXYLASE"/>
    <property type="match status" value="1"/>
</dbReference>
<evidence type="ECO:0000313" key="12">
    <source>
        <dbReference type="Proteomes" id="UP001485043"/>
    </source>
</evidence>
<dbReference type="InterPro" id="IPR001273">
    <property type="entry name" value="ArAA_hydroxylase"/>
</dbReference>